<evidence type="ECO:0000313" key="8">
    <source>
        <dbReference type="Proteomes" id="UP000602260"/>
    </source>
</evidence>
<dbReference type="GO" id="GO:0016020">
    <property type="term" value="C:membrane"/>
    <property type="evidence" value="ECO:0007669"/>
    <property type="project" value="UniProtKB-SubCell"/>
</dbReference>
<organism evidence="7 8">
    <name type="scientific">Flintibacter faecis</name>
    <dbReference type="NCBI Taxonomy" id="2763047"/>
    <lineage>
        <taxon>Bacteria</taxon>
        <taxon>Bacillati</taxon>
        <taxon>Bacillota</taxon>
        <taxon>Clostridia</taxon>
        <taxon>Eubacteriales</taxon>
        <taxon>Flintibacter</taxon>
    </lineage>
</organism>
<evidence type="ECO:0000256" key="5">
    <source>
        <dbReference type="ARBA" id="ARBA00023136"/>
    </source>
</evidence>
<evidence type="ECO:0000256" key="4">
    <source>
        <dbReference type="ARBA" id="ARBA00022989"/>
    </source>
</evidence>
<keyword evidence="4 6" id="KW-1133">Transmembrane helix</keyword>
<dbReference type="GO" id="GO:0005315">
    <property type="term" value="F:phosphate transmembrane transporter activity"/>
    <property type="evidence" value="ECO:0007669"/>
    <property type="project" value="InterPro"/>
</dbReference>
<feature type="transmembrane region" description="Helical" evidence="6">
    <location>
        <begin position="144"/>
        <end position="166"/>
    </location>
</feature>
<dbReference type="InterPro" id="IPR001204">
    <property type="entry name" value="Phos_transporter"/>
</dbReference>
<evidence type="ECO:0000256" key="3">
    <source>
        <dbReference type="ARBA" id="ARBA00022692"/>
    </source>
</evidence>
<comment type="subcellular location">
    <subcellularLocation>
        <location evidence="1">Membrane</location>
        <topology evidence="1">Multi-pass membrane protein</topology>
    </subcellularLocation>
</comment>
<keyword evidence="5 6" id="KW-0472">Membrane</keyword>
<dbReference type="Proteomes" id="UP000602260">
    <property type="component" value="Unassembled WGS sequence"/>
</dbReference>
<evidence type="ECO:0000256" key="1">
    <source>
        <dbReference type="ARBA" id="ARBA00004141"/>
    </source>
</evidence>
<dbReference type="EMBL" id="JACOPN010000004">
    <property type="protein sequence ID" value="MBC5717020.1"/>
    <property type="molecule type" value="Genomic_DNA"/>
</dbReference>
<feature type="transmembrane region" description="Helical" evidence="6">
    <location>
        <begin position="265"/>
        <end position="285"/>
    </location>
</feature>
<keyword evidence="2" id="KW-0813">Transport</keyword>
<evidence type="ECO:0000256" key="6">
    <source>
        <dbReference type="SAM" id="Phobius"/>
    </source>
</evidence>
<dbReference type="PANTHER" id="PTHR11101">
    <property type="entry name" value="PHOSPHATE TRANSPORTER"/>
    <property type="match status" value="1"/>
</dbReference>
<reference evidence="7" key="1">
    <citation type="submission" date="2020-08" db="EMBL/GenBank/DDBJ databases">
        <title>Genome public.</title>
        <authorList>
            <person name="Liu C."/>
            <person name="Sun Q."/>
        </authorList>
    </citation>
    <scope>NUCLEOTIDE SEQUENCE</scope>
    <source>
        <strain evidence="7">BX5</strain>
    </source>
</reference>
<accession>A0A8J6J3N7</accession>
<keyword evidence="8" id="KW-1185">Reference proteome</keyword>
<feature type="transmembrane region" description="Helical" evidence="6">
    <location>
        <begin position="315"/>
        <end position="337"/>
    </location>
</feature>
<dbReference type="GO" id="GO:0035435">
    <property type="term" value="P:phosphate ion transmembrane transport"/>
    <property type="evidence" value="ECO:0007669"/>
    <property type="project" value="TreeGrafter"/>
</dbReference>
<protein>
    <submittedName>
        <fullName evidence="7">Inorganic phosphate transporter</fullName>
    </submittedName>
</protein>
<dbReference type="Pfam" id="PF01384">
    <property type="entry name" value="PHO4"/>
    <property type="match status" value="2"/>
</dbReference>
<evidence type="ECO:0000256" key="2">
    <source>
        <dbReference type="ARBA" id="ARBA00022448"/>
    </source>
</evidence>
<gene>
    <name evidence="7" type="ORF">H8S55_06785</name>
</gene>
<proteinExistence type="predicted"/>
<feature type="transmembrane region" description="Helical" evidence="6">
    <location>
        <begin position="55"/>
        <end position="79"/>
    </location>
</feature>
<sequence length="340" mass="34495">MAFSDLLCHMARSPALAFTVLLTLAVLVVNGWTDAPNAIAGVVVSGALPFPAAAALAALCNCAGVLSVTAAAPVARTVYSMARFGGTSRQALCALCAAMTAVVLWAVAAWALGIPTSESHALAAGLSGAAVAQAGDLSCIRWWAWGRVLGGLILSIFLAFWAGRAVQRRLSRLNADPHALRLAQLPGAAAAAFLHGAQDGQKLLGVFLLGLALARGQGDAPPGPVPLWLSLLCAAAMSGGTALGGRRIIHRMGRDMVALDPCRALATDLAGALSLWAATLLGLPVSTTHTRTAALLGAGSAGGGQTDWSVAGQVALAWLLTFPCCALLGWGAGRLFLARL</sequence>
<dbReference type="AlphaFoldDB" id="A0A8J6J3N7"/>
<dbReference type="PANTHER" id="PTHR11101:SF80">
    <property type="entry name" value="PHOSPHATE TRANSPORTER"/>
    <property type="match status" value="1"/>
</dbReference>
<comment type="caution">
    <text evidence="7">The sequence shown here is derived from an EMBL/GenBank/DDBJ whole genome shotgun (WGS) entry which is preliminary data.</text>
</comment>
<name>A0A8J6J3N7_9FIRM</name>
<keyword evidence="3 6" id="KW-0812">Transmembrane</keyword>
<feature type="transmembrane region" description="Helical" evidence="6">
    <location>
        <begin position="91"/>
        <end position="112"/>
    </location>
</feature>
<evidence type="ECO:0000313" key="7">
    <source>
        <dbReference type="EMBL" id="MBC5717020.1"/>
    </source>
</evidence>
<dbReference type="RefSeq" id="WP_186878345.1">
    <property type="nucleotide sequence ID" value="NZ_JACOPN010000004.1"/>
</dbReference>